<dbReference type="Proteomes" id="UP000316079">
    <property type="component" value="Unassembled WGS sequence"/>
</dbReference>
<dbReference type="InterPro" id="IPR003591">
    <property type="entry name" value="Leu-rich_rpt_typical-subtyp"/>
</dbReference>
<organism evidence="4 5">
    <name type="scientific">Danionella cerebrum</name>
    <dbReference type="NCBI Taxonomy" id="2873325"/>
    <lineage>
        <taxon>Eukaryota</taxon>
        <taxon>Metazoa</taxon>
        <taxon>Chordata</taxon>
        <taxon>Craniata</taxon>
        <taxon>Vertebrata</taxon>
        <taxon>Euteleostomi</taxon>
        <taxon>Actinopterygii</taxon>
        <taxon>Neopterygii</taxon>
        <taxon>Teleostei</taxon>
        <taxon>Ostariophysi</taxon>
        <taxon>Cypriniformes</taxon>
        <taxon>Danionidae</taxon>
        <taxon>Danioninae</taxon>
        <taxon>Danionella</taxon>
    </lineage>
</organism>
<dbReference type="Pfam" id="PF12799">
    <property type="entry name" value="LRR_4"/>
    <property type="match status" value="1"/>
</dbReference>
<keyword evidence="1" id="KW-0433">Leucine-rich repeat</keyword>
<reference evidence="4 5" key="1">
    <citation type="journal article" date="2019" name="Sci. Data">
        <title>Hybrid genome assembly and annotation of Danionella translucida.</title>
        <authorList>
            <person name="Kadobianskyi M."/>
            <person name="Schulze L."/>
            <person name="Schuelke M."/>
            <person name="Judkewitz B."/>
        </authorList>
    </citation>
    <scope>NUCLEOTIDE SEQUENCE [LARGE SCALE GENOMIC DNA]</scope>
    <source>
        <strain evidence="4 5">Bolton</strain>
    </source>
</reference>
<keyword evidence="5" id="KW-1185">Reference proteome</keyword>
<comment type="caution">
    <text evidence="4">The sequence shown here is derived from an EMBL/GenBank/DDBJ whole genome shotgun (WGS) entry which is preliminary data.</text>
</comment>
<dbReference type="AlphaFoldDB" id="A0A553N101"/>
<dbReference type="EMBL" id="SRMA01027144">
    <property type="protein sequence ID" value="TRY59117.1"/>
    <property type="molecule type" value="Genomic_DNA"/>
</dbReference>
<dbReference type="SUPFAM" id="SSF52058">
    <property type="entry name" value="L domain-like"/>
    <property type="match status" value="1"/>
</dbReference>
<evidence type="ECO:0000313" key="5">
    <source>
        <dbReference type="Proteomes" id="UP000316079"/>
    </source>
</evidence>
<dbReference type="InterPro" id="IPR032675">
    <property type="entry name" value="LRR_dom_sf"/>
</dbReference>
<evidence type="ECO:0000256" key="2">
    <source>
        <dbReference type="ARBA" id="ARBA00022729"/>
    </source>
</evidence>
<dbReference type="Gene3D" id="3.80.10.10">
    <property type="entry name" value="Ribonuclease Inhibitor"/>
    <property type="match status" value="1"/>
</dbReference>
<name>A0A553N101_9TELE</name>
<dbReference type="InterPro" id="IPR001611">
    <property type="entry name" value="Leu-rich_rpt"/>
</dbReference>
<feature type="non-terminal residue" evidence="4">
    <location>
        <position position="1"/>
    </location>
</feature>
<gene>
    <name evidence="4" type="ORF">DNTS_009559</name>
</gene>
<dbReference type="PANTHER" id="PTHR24373">
    <property type="entry name" value="SLIT RELATED LEUCINE-RICH REPEAT NEURONAL PROTEIN"/>
    <property type="match status" value="1"/>
</dbReference>
<protein>
    <recommendedName>
        <fullName evidence="6">Leucine-rich repeat-containing protein 20</fullName>
    </recommendedName>
</protein>
<accession>A0A553N101</accession>
<evidence type="ECO:0008006" key="6">
    <source>
        <dbReference type="Google" id="ProtNLM"/>
    </source>
</evidence>
<proteinExistence type="predicted"/>
<dbReference type="SMART" id="SM00369">
    <property type="entry name" value="LRR_TYP"/>
    <property type="match status" value="3"/>
</dbReference>
<dbReference type="Pfam" id="PF13855">
    <property type="entry name" value="LRR_8"/>
    <property type="match status" value="1"/>
</dbReference>
<evidence type="ECO:0000313" key="4">
    <source>
        <dbReference type="EMBL" id="TRY59117.1"/>
    </source>
</evidence>
<keyword evidence="3" id="KW-0677">Repeat</keyword>
<evidence type="ECO:0000256" key="1">
    <source>
        <dbReference type="ARBA" id="ARBA00022614"/>
    </source>
</evidence>
<keyword evidence="2" id="KW-0732">Signal</keyword>
<dbReference type="PANTHER" id="PTHR24373:SF275">
    <property type="entry name" value="TIR DOMAIN-CONTAINING PROTEIN"/>
    <property type="match status" value="1"/>
</dbReference>
<sequence length="268" mass="29865">GGIVVQDSQTCHCGVDFWEVTVARLHAPVSKAGDLSGLKDERSQKQLSAMRDRWIRLAVSCRKGAPYLEGSRTSTAPFQIYTLHALSGHRCTQWRRPEPNLMAQAVANVARRINETVEEGKDTLDLSDCGLISFPDGIFKMIRSCSENIEKISLANNQIKALGNKFFLTFTQLRELDLRGNALTTVPEAISDLQHLTSVDLSRNQISMFPEHLTEVKSLQNISLEGNHISDLPMQKLSLMPSLQTLDLRNNPLTSDTASLPYQFTLLT</sequence>
<dbReference type="OrthoDB" id="1060944at2759"/>
<evidence type="ECO:0000256" key="3">
    <source>
        <dbReference type="ARBA" id="ARBA00022737"/>
    </source>
</evidence>
<dbReference type="InterPro" id="IPR025875">
    <property type="entry name" value="Leu-rich_rpt_4"/>
</dbReference>
<dbReference type="InterPro" id="IPR050328">
    <property type="entry name" value="Dev_Immune_Receptor"/>
</dbReference>